<dbReference type="NCBIfam" id="TIGR01417">
    <property type="entry name" value="PTS_I_fam"/>
    <property type="match status" value="1"/>
</dbReference>
<dbReference type="EMBL" id="AP017378">
    <property type="protein sequence ID" value="BBD08856.1"/>
    <property type="molecule type" value="Genomic_DNA"/>
</dbReference>
<evidence type="ECO:0000256" key="1">
    <source>
        <dbReference type="ARBA" id="ARBA00000683"/>
    </source>
</evidence>
<dbReference type="GO" id="GO:0016301">
    <property type="term" value="F:kinase activity"/>
    <property type="evidence" value="ECO:0007669"/>
    <property type="project" value="UniProtKB-KW"/>
</dbReference>
<dbReference type="InterPro" id="IPR050499">
    <property type="entry name" value="PEP-utilizing_PTS_enzyme"/>
</dbReference>
<name>A0A2Z6B0D7_9BACT</name>
<feature type="active site" description="Proton donor" evidence="18">
    <location>
        <position position="505"/>
    </location>
</feature>
<evidence type="ECO:0000259" key="22">
    <source>
        <dbReference type="Pfam" id="PF02896"/>
    </source>
</evidence>
<keyword evidence="24" id="KW-0670">Pyruvate</keyword>
<dbReference type="Proteomes" id="UP000269883">
    <property type="component" value="Chromosome"/>
</dbReference>
<keyword evidence="9 17" id="KW-0963">Cytoplasm</keyword>
<comment type="cofactor">
    <cofactor evidence="2 17 20">
        <name>Mg(2+)</name>
        <dbReference type="ChEBI" id="CHEBI:18420"/>
    </cofactor>
</comment>
<dbReference type="InterPro" id="IPR015813">
    <property type="entry name" value="Pyrv/PenolPyrv_kinase-like_dom"/>
</dbReference>
<keyword evidence="11 17" id="KW-0808">Transferase</keyword>
<dbReference type="InterPro" id="IPR040442">
    <property type="entry name" value="Pyrv_kinase-like_dom_sf"/>
</dbReference>
<keyword evidence="13 17" id="KW-0479">Metal-binding</keyword>
<evidence type="ECO:0000256" key="4">
    <source>
        <dbReference type="ARBA" id="ARBA00004496"/>
    </source>
</evidence>
<proteinExistence type="inferred from homology"/>
<dbReference type="PANTHER" id="PTHR46244">
    <property type="entry name" value="PHOSPHOENOLPYRUVATE-PROTEIN PHOSPHOTRANSFERASE"/>
    <property type="match status" value="1"/>
</dbReference>
<organism evidence="24 25">
    <name type="scientific">Desulfovibrio ferrophilus</name>
    <dbReference type="NCBI Taxonomy" id="241368"/>
    <lineage>
        <taxon>Bacteria</taxon>
        <taxon>Pseudomonadati</taxon>
        <taxon>Thermodesulfobacteriota</taxon>
        <taxon>Desulfovibrionia</taxon>
        <taxon>Desulfovibrionales</taxon>
        <taxon>Desulfovibrionaceae</taxon>
        <taxon>Desulfovibrio</taxon>
    </lineage>
</organism>
<comment type="similarity">
    <text evidence="5 17">Belongs to the PEP-utilizing enzyme family.</text>
</comment>
<dbReference type="InterPro" id="IPR024692">
    <property type="entry name" value="PTS_EI"/>
</dbReference>
<dbReference type="SUPFAM" id="SSF47831">
    <property type="entry name" value="Enzyme I of the PEP:sugar phosphotransferase system HPr-binding (sub)domain"/>
    <property type="match status" value="1"/>
</dbReference>
<feature type="binding site" evidence="19">
    <location>
        <position position="468"/>
    </location>
    <ligand>
        <name>phosphoenolpyruvate</name>
        <dbReference type="ChEBI" id="CHEBI:58702"/>
    </ligand>
</feature>
<evidence type="ECO:0000256" key="12">
    <source>
        <dbReference type="ARBA" id="ARBA00022683"/>
    </source>
</evidence>
<dbReference type="InterPro" id="IPR008279">
    <property type="entry name" value="PEP-util_enz_mobile_dom"/>
</dbReference>
<evidence type="ECO:0000259" key="21">
    <source>
        <dbReference type="Pfam" id="PF00391"/>
    </source>
</evidence>
<feature type="active site" description="Tele-phosphohistidine intermediate" evidence="18">
    <location>
        <position position="192"/>
    </location>
</feature>
<evidence type="ECO:0000256" key="9">
    <source>
        <dbReference type="ARBA" id="ARBA00022490"/>
    </source>
</evidence>
<feature type="binding site" evidence="19">
    <location>
        <position position="335"/>
    </location>
    <ligand>
        <name>phosphoenolpyruvate</name>
        <dbReference type="ChEBI" id="CHEBI:58702"/>
    </ligand>
</feature>
<evidence type="ECO:0000256" key="5">
    <source>
        <dbReference type="ARBA" id="ARBA00007837"/>
    </source>
</evidence>
<dbReference type="EC" id="2.7.3.9" evidence="6 17"/>
<dbReference type="PROSITE" id="PS00742">
    <property type="entry name" value="PEP_ENZYMES_2"/>
    <property type="match status" value="1"/>
</dbReference>
<evidence type="ECO:0000256" key="16">
    <source>
        <dbReference type="ARBA" id="ARBA00033235"/>
    </source>
</evidence>
<dbReference type="PIRSF" id="PIRSF000732">
    <property type="entry name" value="PTS_enzyme_I"/>
    <property type="match status" value="1"/>
</dbReference>
<dbReference type="InterPro" id="IPR023151">
    <property type="entry name" value="PEP_util_CS"/>
</dbReference>
<keyword evidence="15 17" id="KW-0460">Magnesium</keyword>
<feature type="binding site" evidence="20">
    <location>
        <position position="434"/>
    </location>
    <ligand>
        <name>Mg(2+)</name>
        <dbReference type="ChEBI" id="CHEBI:18420"/>
    </ligand>
</feature>
<evidence type="ECO:0000256" key="7">
    <source>
        <dbReference type="ARBA" id="ARBA00016544"/>
    </source>
</evidence>
<dbReference type="Pfam" id="PF02896">
    <property type="entry name" value="PEP-utilizers_C"/>
    <property type="match status" value="1"/>
</dbReference>
<dbReference type="GO" id="GO:0046872">
    <property type="term" value="F:metal ion binding"/>
    <property type="evidence" value="ECO:0007669"/>
    <property type="project" value="UniProtKB-KW"/>
</dbReference>
<gene>
    <name evidence="24" type="ORF">DFE_2130</name>
</gene>
<comment type="function">
    <text evidence="3 17">General (non sugar-specific) component of the phosphoenolpyruvate-dependent sugar phosphotransferase system (sugar PTS). This major carbohydrate active-transport system catalyzes the phosphorylation of incoming sugar substrates concomitantly with their translocation across the cell membrane. Enzyme I transfers the phosphoryl group from phosphoenolpyruvate (PEP) to the phosphoryl carrier protein (HPr).</text>
</comment>
<evidence type="ECO:0000313" key="25">
    <source>
        <dbReference type="Proteomes" id="UP000269883"/>
    </source>
</evidence>
<dbReference type="InterPro" id="IPR036637">
    <property type="entry name" value="Phosphohistidine_dom_sf"/>
</dbReference>
<feature type="domain" description="PEP-utilising enzyme C-terminal" evidence="22">
    <location>
        <begin position="260"/>
        <end position="543"/>
    </location>
</feature>
<keyword evidence="10 17" id="KW-0762">Sugar transport</keyword>
<dbReference type="InterPro" id="IPR008731">
    <property type="entry name" value="PTS_EIN"/>
</dbReference>
<dbReference type="GO" id="GO:0008965">
    <property type="term" value="F:phosphoenolpyruvate-protein phosphotransferase activity"/>
    <property type="evidence" value="ECO:0007669"/>
    <property type="project" value="UniProtKB-EC"/>
</dbReference>
<evidence type="ECO:0000256" key="19">
    <source>
        <dbReference type="PIRSR" id="PIRSR000732-2"/>
    </source>
</evidence>
<evidence type="ECO:0000256" key="18">
    <source>
        <dbReference type="PIRSR" id="PIRSR000732-1"/>
    </source>
</evidence>
<feature type="binding site" evidence="20">
    <location>
        <position position="458"/>
    </location>
    <ligand>
        <name>Mg(2+)</name>
        <dbReference type="ChEBI" id="CHEBI:18420"/>
    </ligand>
</feature>
<keyword evidence="14 17" id="KW-0418">Kinase</keyword>
<evidence type="ECO:0000256" key="6">
    <source>
        <dbReference type="ARBA" id="ARBA00012232"/>
    </source>
</evidence>
<comment type="catalytic activity">
    <reaction evidence="1 17">
        <text>L-histidyl-[protein] + phosphoenolpyruvate = N(pros)-phospho-L-histidyl-[protein] + pyruvate</text>
        <dbReference type="Rhea" id="RHEA:23880"/>
        <dbReference type="Rhea" id="RHEA-COMP:9745"/>
        <dbReference type="Rhea" id="RHEA-COMP:9746"/>
        <dbReference type="ChEBI" id="CHEBI:15361"/>
        <dbReference type="ChEBI" id="CHEBI:29979"/>
        <dbReference type="ChEBI" id="CHEBI:58702"/>
        <dbReference type="ChEBI" id="CHEBI:64837"/>
        <dbReference type="EC" id="2.7.3.9"/>
    </reaction>
</comment>
<dbReference type="AlphaFoldDB" id="A0A2Z6B0D7"/>
<evidence type="ECO:0000256" key="15">
    <source>
        <dbReference type="ARBA" id="ARBA00022842"/>
    </source>
</evidence>
<dbReference type="Gene3D" id="1.10.274.10">
    <property type="entry name" value="PtsI, HPr-binding domain"/>
    <property type="match status" value="1"/>
</dbReference>
<dbReference type="Pfam" id="PF00391">
    <property type="entry name" value="PEP-utilizers"/>
    <property type="match status" value="1"/>
</dbReference>
<dbReference type="Gene3D" id="3.50.30.10">
    <property type="entry name" value="Phosphohistidine domain"/>
    <property type="match status" value="1"/>
</dbReference>
<sequence>MARKVLTGIPVSSGIAIGKALFMNRRLYGRIPRQSIAQHFVEGEKSRLKQAMDQAVEELDLVRGQVPNEFKEHGLIIDSHITILRDPKLRNLAFGYIEDMRINAEWALLKAVKEMEKRFAVIQDDYIRQRIQDVRLVADRVQSKLMGLSHEMQEIEGRIILMAHDLAPSDTAGLEVDKIMAFTTAEGGKTSHTGILARSLQIPSIVGVKDLEDTVEDGEFVIIDALKGRILVEPEEDELAEYIALQDQFDGYQKAIVRNCHLPAETIDGYRVQVQANIELFEEVAAVLDHGAEGVGLYRTEYSYMNREILPSEDELFEEYRDLASILSPAKVVFRTLDLGADKFISGFGAIDERNPALGLRSIRLCLQHRDLFRSQIRAILRASLAGNTAMMYPMISGLRELREANRVLAEAKAQLRDEGIPFNEELPVGIMVELPSAVMTAELLAKEVDFFSIGTNDLIQYSLGIDRTNKHVSYLYQPLHPAILRSIKHVVDAAHQSGIEVSLCGEVASDPFCVPILMGMQIDSLSMNPQAIPGIKRIIRQTTMDECKELLRRVLECRTVTKINKLVMDSIFQRFPEELAFYSSLLDNEDFV</sequence>
<dbReference type="PANTHER" id="PTHR46244:SF3">
    <property type="entry name" value="PHOSPHOENOLPYRUVATE-PROTEIN PHOSPHOTRANSFERASE"/>
    <property type="match status" value="1"/>
</dbReference>
<feature type="binding site" evidence="19">
    <location>
        <begin position="457"/>
        <end position="458"/>
    </location>
    <ligand>
        <name>phosphoenolpyruvate</name>
        <dbReference type="ChEBI" id="CHEBI:58702"/>
    </ligand>
</feature>
<dbReference type="Pfam" id="PF05524">
    <property type="entry name" value="PEP-utilisers_N"/>
    <property type="match status" value="1"/>
</dbReference>
<dbReference type="KEGG" id="dfl:DFE_2130"/>
<keyword evidence="12 17" id="KW-0598">Phosphotransferase system</keyword>
<evidence type="ECO:0000256" key="11">
    <source>
        <dbReference type="ARBA" id="ARBA00022679"/>
    </source>
</evidence>
<dbReference type="SUPFAM" id="SSF52009">
    <property type="entry name" value="Phosphohistidine domain"/>
    <property type="match status" value="1"/>
</dbReference>
<evidence type="ECO:0000256" key="2">
    <source>
        <dbReference type="ARBA" id="ARBA00001946"/>
    </source>
</evidence>
<dbReference type="InterPro" id="IPR000121">
    <property type="entry name" value="PEP_util_C"/>
</dbReference>
<dbReference type="Gene3D" id="3.20.20.60">
    <property type="entry name" value="Phosphoenolpyruvate-binding domains"/>
    <property type="match status" value="1"/>
</dbReference>
<evidence type="ECO:0000256" key="17">
    <source>
        <dbReference type="PIRNR" id="PIRNR000732"/>
    </source>
</evidence>
<accession>A0A2Z6B0D7</accession>
<evidence type="ECO:0000256" key="13">
    <source>
        <dbReference type="ARBA" id="ARBA00022723"/>
    </source>
</evidence>
<evidence type="ECO:0000256" key="3">
    <source>
        <dbReference type="ARBA" id="ARBA00002728"/>
    </source>
</evidence>
<dbReference type="PRINTS" id="PR01736">
    <property type="entry name" value="PHPHTRNFRASE"/>
</dbReference>
<evidence type="ECO:0000313" key="24">
    <source>
        <dbReference type="EMBL" id="BBD08856.1"/>
    </source>
</evidence>
<dbReference type="OrthoDB" id="9765468at2"/>
<reference evidence="24 25" key="1">
    <citation type="journal article" date="2018" name="Sci. Adv.">
        <title>Multi-heme cytochromes provide a pathway for survival in energy-limited environments.</title>
        <authorList>
            <person name="Deng X."/>
            <person name="Dohmae N."/>
            <person name="Nealson K.H."/>
            <person name="Hashimoto K."/>
            <person name="Okamoto A."/>
        </authorList>
    </citation>
    <scope>NUCLEOTIDE SEQUENCE [LARGE SCALE GENOMIC DNA]</scope>
    <source>
        <strain evidence="24 25">IS5</strain>
    </source>
</reference>
<evidence type="ECO:0000256" key="10">
    <source>
        <dbReference type="ARBA" id="ARBA00022597"/>
    </source>
</evidence>
<evidence type="ECO:0000256" key="14">
    <source>
        <dbReference type="ARBA" id="ARBA00022777"/>
    </source>
</evidence>
<dbReference type="InterPro" id="IPR006318">
    <property type="entry name" value="PTS_EI-like"/>
</dbReference>
<comment type="subcellular location">
    <subcellularLocation>
        <location evidence="4 17">Cytoplasm</location>
    </subcellularLocation>
</comment>
<dbReference type="InterPro" id="IPR036618">
    <property type="entry name" value="PtsI_HPr-bd_sf"/>
</dbReference>
<keyword evidence="25" id="KW-1185">Reference proteome</keyword>
<feature type="binding site" evidence="19">
    <location>
        <position position="299"/>
    </location>
    <ligand>
        <name>phosphoenolpyruvate</name>
        <dbReference type="ChEBI" id="CHEBI:58702"/>
    </ligand>
</feature>
<dbReference type="SUPFAM" id="SSF51621">
    <property type="entry name" value="Phosphoenolpyruvate/pyruvate domain"/>
    <property type="match status" value="1"/>
</dbReference>
<feature type="domain" description="PEP-utilising enzyme mobile" evidence="21">
    <location>
        <begin position="158"/>
        <end position="228"/>
    </location>
</feature>
<evidence type="ECO:0000256" key="20">
    <source>
        <dbReference type="PIRSR" id="PIRSR000732-3"/>
    </source>
</evidence>
<dbReference type="RefSeq" id="WP_126379308.1">
    <property type="nucleotide sequence ID" value="NZ_AP017378.1"/>
</dbReference>
<dbReference type="GO" id="GO:0005737">
    <property type="term" value="C:cytoplasm"/>
    <property type="evidence" value="ECO:0007669"/>
    <property type="project" value="UniProtKB-SubCell"/>
</dbReference>
<evidence type="ECO:0000259" key="23">
    <source>
        <dbReference type="Pfam" id="PF05524"/>
    </source>
</evidence>
<protein>
    <recommendedName>
        <fullName evidence="7 17">Phosphoenolpyruvate-protein phosphotransferase</fullName>
        <ecNumber evidence="6 17">2.7.3.9</ecNumber>
    </recommendedName>
    <alternativeName>
        <fullName evidence="16 17">Phosphotransferase system, enzyme I</fullName>
    </alternativeName>
</protein>
<keyword evidence="8 17" id="KW-0813">Transport</keyword>
<dbReference type="GO" id="GO:0009401">
    <property type="term" value="P:phosphoenolpyruvate-dependent sugar phosphotransferase system"/>
    <property type="evidence" value="ECO:0007669"/>
    <property type="project" value="UniProtKB-KW"/>
</dbReference>
<feature type="domain" description="Phosphotransferase system enzyme I N-terminal" evidence="23">
    <location>
        <begin position="7"/>
        <end position="130"/>
    </location>
</feature>
<evidence type="ECO:0000256" key="8">
    <source>
        <dbReference type="ARBA" id="ARBA00022448"/>
    </source>
</evidence>